<dbReference type="AlphaFoldDB" id="A0A0A2FF17"/>
<sequence>MLLMRWRVFFLFLFVICRSYAQTSIDGRVFDSEDKTPLIGASIQLVETDRQEGKERLIVYAIADDQGRYKLTLPSPDKGVRHLLLYRCMGFKAISAEINIPLHKTNIHCPDVYMVPSETKLKEVTVESSSVRLHGDTIKYPAHAYSDAGTRTLADLISRIPGLEVEASGTVKYQGKTINEFYIEGIPSVGNNYGLVVNNLDVDAVSGVEVLQNHQRVRALKDIEVSDQAALNILLKEKYKLLPTGQLEAGGGYEDRFCYDTNLYGMLISRKSQTVVSLIGDNHGSLREEGGFALAQGADMPEAGSLITMGGRTAPPIPERRYVLGDDFSSGAMHANRVGEHGILRLGAGYSHQDAAFEVRNKNVYYSGDEGLVTISEESIPTTNKHDIAAEVYYTYNSDSLFLENDLSVLGSHHSFRNDIVSHTQYLYGIKQVYGSFNNAFHYIRKTKKGKTRRFMTNLFGRTLPTGRISVQQGEKSMVQLIDGYDFGCHFAGGYSGWIGKHLSISTSMMLDAVYRGYGLSDIGEFPDIDNHYRGYDLNASFVSGIVFDDGDLRIESYLPLTFYGRSFKNGTQKQPVYSAKEILPEWNTRLRYILSSMLSLDWAFVYTNKLDMPATLISQPIIADYNQIITHTAGAIARNRTYTTNLSLRYNNVLSGLNATSSISFVKIGSNLLKDFNVSPDQISYTTQSYKSSGYTWTTSHFLSWRLRPLALKADLFGLYSYSKTEAMRAGIVYPIFSHRFLLRPKLIFTPFRSFSWEVSANWEYLRMSHHYAGQSFRSDLTNLKGASRITWQAISQCDLFASIDYMRLEQKDRTRRNIFFVDAGIRYRFDRYELSATVDNIFDTDSYENNYQVGMDSFYSFYYLRPRCYMFMAKISF</sequence>
<organism evidence="1 2">
    <name type="scientific">Porphyromonas gulae</name>
    <dbReference type="NCBI Taxonomy" id="111105"/>
    <lineage>
        <taxon>Bacteria</taxon>
        <taxon>Pseudomonadati</taxon>
        <taxon>Bacteroidota</taxon>
        <taxon>Bacteroidia</taxon>
        <taxon>Bacteroidales</taxon>
        <taxon>Porphyromonadaceae</taxon>
        <taxon>Porphyromonas</taxon>
    </lineage>
</organism>
<dbReference type="InterPro" id="IPR008969">
    <property type="entry name" value="CarboxyPept-like_regulatory"/>
</dbReference>
<evidence type="ECO:0000313" key="1">
    <source>
        <dbReference type="EMBL" id="KGN86934.1"/>
    </source>
</evidence>
<evidence type="ECO:0008006" key="3">
    <source>
        <dbReference type="Google" id="ProtNLM"/>
    </source>
</evidence>
<dbReference type="RefSeq" id="WP_039420387.1">
    <property type="nucleotide sequence ID" value="NZ_JRAI01000021.1"/>
</dbReference>
<dbReference type="EMBL" id="JRAI01000021">
    <property type="protein sequence ID" value="KGN86934.1"/>
    <property type="molecule type" value="Genomic_DNA"/>
</dbReference>
<accession>A0A0A2FF17</accession>
<reference evidence="1 2" key="1">
    <citation type="submission" date="2014-08" db="EMBL/GenBank/DDBJ databases">
        <title>Porphyromonas gulae strain:COT-052_OH1451 Genome sequencing.</title>
        <authorList>
            <person name="Wallis C."/>
            <person name="Deusch O."/>
            <person name="O'Flynn C."/>
            <person name="Davis I."/>
            <person name="Jospin G."/>
            <person name="Darling A.E."/>
            <person name="Coil D.A."/>
            <person name="Alexiev A."/>
            <person name="Horsfall A."/>
            <person name="Kirkwood N."/>
            <person name="Harris S."/>
            <person name="Eisen J.A."/>
        </authorList>
    </citation>
    <scope>NUCLEOTIDE SEQUENCE [LARGE SCALE GENOMIC DNA]</scope>
    <source>
        <strain evidence="2">COT-052 OH1451</strain>
    </source>
</reference>
<dbReference type="SUPFAM" id="SSF49464">
    <property type="entry name" value="Carboxypeptidase regulatory domain-like"/>
    <property type="match status" value="1"/>
</dbReference>
<proteinExistence type="predicted"/>
<dbReference type="SUPFAM" id="SSF56935">
    <property type="entry name" value="Porins"/>
    <property type="match status" value="1"/>
</dbReference>
<protein>
    <recommendedName>
        <fullName evidence="3">TonB-dependent receptor</fullName>
    </recommendedName>
</protein>
<evidence type="ECO:0000313" key="2">
    <source>
        <dbReference type="Proteomes" id="UP000030130"/>
    </source>
</evidence>
<comment type="caution">
    <text evidence="1">The sequence shown here is derived from an EMBL/GenBank/DDBJ whole genome shotgun (WGS) entry which is preliminary data.</text>
</comment>
<gene>
    <name evidence="1" type="ORF">HR08_02950</name>
</gene>
<dbReference type="OrthoDB" id="603275at2"/>
<dbReference type="Proteomes" id="UP000030130">
    <property type="component" value="Unassembled WGS sequence"/>
</dbReference>
<name>A0A0A2FF17_9PORP</name>